<feature type="domain" description="Intradiol ring-cleavage dioxygenases" evidence="4">
    <location>
        <begin position="88"/>
        <end position="116"/>
    </location>
</feature>
<dbReference type="RefSeq" id="WP_386757287.1">
    <property type="nucleotide sequence ID" value="NZ_JBHRXK010000001.1"/>
</dbReference>
<dbReference type="InterPro" id="IPR050770">
    <property type="entry name" value="Intradiol_RC_Dioxygenase"/>
</dbReference>
<dbReference type="Proteomes" id="UP001595740">
    <property type="component" value="Unassembled WGS sequence"/>
</dbReference>
<evidence type="ECO:0000259" key="4">
    <source>
        <dbReference type="PROSITE" id="PS00083"/>
    </source>
</evidence>
<comment type="similarity">
    <text evidence="1">Belongs to the intradiol ring-cleavage dioxygenase family.</text>
</comment>
<organism evidence="5 6">
    <name type="scientific">Lysobacter cavernae</name>
    <dbReference type="NCBI Taxonomy" id="1685901"/>
    <lineage>
        <taxon>Bacteria</taxon>
        <taxon>Pseudomonadati</taxon>
        <taxon>Pseudomonadota</taxon>
        <taxon>Gammaproteobacteria</taxon>
        <taxon>Lysobacterales</taxon>
        <taxon>Lysobacteraceae</taxon>
        <taxon>Lysobacter</taxon>
    </lineage>
</organism>
<dbReference type="SUPFAM" id="SSF49482">
    <property type="entry name" value="Aromatic compound dioxygenase"/>
    <property type="match status" value="1"/>
</dbReference>
<evidence type="ECO:0000313" key="6">
    <source>
        <dbReference type="Proteomes" id="UP001595740"/>
    </source>
</evidence>
<name>A0ABV7RK65_9GAMM</name>
<sequence>MACATPSLGTQSSPLRISRRRVITGLGAAWSLILPGSAWAAKEPLIRRGTPQLTLGPFYPLDRPPEEDADLTRIAGQPGQAQGTIMELTGRVLSEAGLPVSGALIDLWQTNGLGRYHHPSDTTGRPYDPNFQGAAVIRADAEGRYWIRTVVPMPYERRQRHIHFDVRGKRRRLMTQMFFPGEPNERDTLYPALQSAKLQAAVTAQAMGEREGVRLYRWDIVLAGE</sequence>
<dbReference type="EMBL" id="JBHRXK010000001">
    <property type="protein sequence ID" value="MFC3549930.1"/>
    <property type="molecule type" value="Genomic_DNA"/>
</dbReference>
<gene>
    <name evidence="5" type="ORF">ACFOLC_02770</name>
</gene>
<keyword evidence="3" id="KW-0560">Oxidoreductase</keyword>
<evidence type="ECO:0000313" key="5">
    <source>
        <dbReference type="EMBL" id="MFC3549930.1"/>
    </source>
</evidence>
<dbReference type="InterPro" id="IPR000627">
    <property type="entry name" value="Intradiol_dOase_C"/>
</dbReference>
<dbReference type="InterPro" id="IPR015889">
    <property type="entry name" value="Intradiol_dOase_core"/>
</dbReference>
<dbReference type="Gene3D" id="2.60.130.10">
    <property type="entry name" value="Aromatic compound dioxygenase"/>
    <property type="match status" value="1"/>
</dbReference>
<accession>A0ABV7RK65</accession>
<dbReference type="PROSITE" id="PS00083">
    <property type="entry name" value="INTRADIOL_DIOXYGENAS"/>
    <property type="match status" value="1"/>
</dbReference>
<keyword evidence="2" id="KW-0223">Dioxygenase</keyword>
<evidence type="ECO:0000256" key="2">
    <source>
        <dbReference type="ARBA" id="ARBA00022964"/>
    </source>
</evidence>
<proteinExistence type="inferred from homology"/>
<comment type="caution">
    <text evidence="5">The sequence shown here is derived from an EMBL/GenBank/DDBJ whole genome shotgun (WGS) entry which is preliminary data.</text>
</comment>
<keyword evidence="6" id="KW-1185">Reference proteome</keyword>
<evidence type="ECO:0000256" key="3">
    <source>
        <dbReference type="ARBA" id="ARBA00023002"/>
    </source>
</evidence>
<dbReference type="PANTHER" id="PTHR33711:SF10">
    <property type="entry name" value="INTRADIOL RING-CLEAVAGE DIOXYGENASES DOMAIN-CONTAINING PROTEIN"/>
    <property type="match status" value="1"/>
</dbReference>
<reference evidence="6" key="1">
    <citation type="journal article" date="2019" name="Int. J. Syst. Evol. Microbiol.">
        <title>The Global Catalogue of Microorganisms (GCM) 10K type strain sequencing project: providing services to taxonomists for standard genome sequencing and annotation.</title>
        <authorList>
            <consortium name="The Broad Institute Genomics Platform"/>
            <consortium name="The Broad Institute Genome Sequencing Center for Infectious Disease"/>
            <person name="Wu L."/>
            <person name="Ma J."/>
        </authorList>
    </citation>
    <scope>NUCLEOTIDE SEQUENCE [LARGE SCALE GENOMIC DNA]</scope>
    <source>
        <strain evidence="6">KCTC 42875</strain>
    </source>
</reference>
<dbReference type="PANTHER" id="PTHR33711">
    <property type="entry name" value="DIOXYGENASE, PUTATIVE (AFU_ORTHOLOGUE AFUA_2G02910)-RELATED"/>
    <property type="match status" value="1"/>
</dbReference>
<evidence type="ECO:0000256" key="1">
    <source>
        <dbReference type="ARBA" id="ARBA00007825"/>
    </source>
</evidence>
<protein>
    <recommendedName>
        <fullName evidence="4">Intradiol ring-cleavage dioxygenases domain-containing protein</fullName>
    </recommendedName>
</protein>
<dbReference type="Pfam" id="PF00775">
    <property type="entry name" value="Dioxygenase_C"/>
    <property type="match status" value="1"/>
</dbReference>